<sequence length="196" mass="21903">MEKKTGVRYGVRNVYLAWFDEAEDKFETPVALPGCRALKTSPEGDTKKWYADDTVYFIGRANNGYSGELELAKFALKIMADAQGWTYDEATGVLYEIGGNVVVKPFALLFEVEGDLTNTRFCYYNCTLDRPEHEWGTTEDEVEPTTEKCGISIDPYMIGETPYIKAMCELSATNASTFDNWFKSVNLPTATNSVAG</sequence>
<name>A0ABD7GIA7_EGGLN</name>
<dbReference type="GeneID" id="69512419"/>
<organism evidence="1 2">
    <name type="scientific">Eggerthella lenta</name>
    <name type="common">Eubacterium lentum</name>
    <dbReference type="NCBI Taxonomy" id="84112"/>
    <lineage>
        <taxon>Bacteria</taxon>
        <taxon>Bacillati</taxon>
        <taxon>Actinomycetota</taxon>
        <taxon>Coriobacteriia</taxon>
        <taxon>Eggerthellales</taxon>
        <taxon>Eggerthellaceae</taxon>
        <taxon>Eggerthella</taxon>
    </lineage>
</organism>
<dbReference type="RefSeq" id="WP_114526805.1">
    <property type="nucleotide sequence ID" value="NZ_AP025575.1"/>
</dbReference>
<comment type="caution">
    <text evidence="1">The sequence shown here is derived from an EMBL/GenBank/DDBJ whole genome shotgun (WGS) entry which is preliminary data.</text>
</comment>
<evidence type="ECO:0000313" key="2">
    <source>
        <dbReference type="Proteomes" id="UP000253915"/>
    </source>
</evidence>
<dbReference type="InterPro" id="IPR006490">
    <property type="entry name" value="Maj_tail_phi13"/>
</dbReference>
<evidence type="ECO:0000313" key="1">
    <source>
        <dbReference type="EMBL" id="RDC37633.1"/>
    </source>
</evidence>
<dbReference type="NCBIfam" id="TIGR01603">
    <property type="entry name" value="maj_tail_phi13"/>
    <property type="match status" value="1"/>
</dbReference>
<proteinExistence type="predicted"/>
<accession>A0ABD7GIA7</accession>
<reference evidence="1 2" key="1">
    <citation type="journal article" date="2018" name="Elife">
        <title>Discovery and characterization of a prevalent human gut bacterial enzyme sufficient for the inactivation of a family of plant toxins.</title>
        <authorList>
            <person name="Koppel N."/>
            <person name="Bisanz J.E."/>
            <person name="Pandelia M.E."/>
            <person name="Turnbaugh P.J."/>
            <person name="Balskus E.P."/>
        </authorList>
    </citation>
    <scope>NUCLEOTIDE SEQUENCE [LARGE SCALE GENOMIC DNA]</scope>
    <source>
        <strain evidence="1 2">16A</strain>
    </source>
</reference>
<gene>
    <name evidence="1" type="ORF">C1853_09260</name>
</gene>
<dbReference type="AlphaFoldDB" id="A0ABD7GIA7"/>
<dbReference type="Proteomes" id="UP000253915">
    <property type="component" value="Unassembled WGS sequence"/>
</dbReference>
<protein>
    <submittedName>
        <fullName evidence="1">Phage tail protein</fullName>
    </submittedName>
</protein>
<dbReference type="EMBL" id="PPUQ01000011">
    <property type="protein sequence ID" value="RDC37633.1"/>
    <property type="molecule type" value="Genomic_DNA"/>
</dbReference>